<protein>
    <recommendedName>
        <fullName evidence="6">Dihydrolipoyllysine-residue succinyltransferase component of 2-oxoglutarate dehydrogenase complex, mitochondrial</fullName>
        <ecNumber evidence="5">2.3.1.61</ecNumber>
    </recommendedName>
    <alternativeName>
        <fullName evidence="14">2-oxoglutarate dehydrogenase complex component E2</fullName>
    </alternativeName>
    <alternativeName>
        <fullName evidence="13">E2K</fullName>
    </alternativeName>
</protein>
<dbReference type="Pfam" id="PF00198">
    <property type="entry name" value="2-oxoacid_dh"/>
    <property type="match status" value="1"/>
</dbReference>
<dbReference type="Proteomes" id="UP000663891">
    <property type="component" value="Unassembled WGS sequence"/>
</dbReference>
<keyword evidence="11" id="KW-0496">Mitochondrion</keyword>
<dbReference type="Proteomes" id="UP000663881">
    <property type="component" value="Unassembled WGS sequence"/>
</dbReference>
<evidence type="ECO:0000256" key="3">
    <source>
        <dbReference type="ARBA" id="ARBA00005145"/>
    </source>
</evidence>
<dbReference type="Pfam" id="PF00364">
    <property type="entry name" value="Biotin_lipoyl"/>
    <property type="match status" value="1"/>
</dbReference>
<dbReference type="OrthoDB" id="5391403at2759"/>
<dbReference type="SUPFAM" id="SSF52777">
    <property type="entry name" value="CoA-dependent acyltransferases"/>
    <property type="match status" value="1"/>
</dbReference>
<name>A0A818IUC0_9BILA</name>
<keyword evidence="8" id="KW-0808">Transferase</keyword>
<comment type="function">
    <text evidence="15">Dihydrolipoamide succinyltransferase (E2) component of the 2-oxoglutarate dehydrogenase complex. The 2-oxoglutarate dehydrogenase complex catalyzes the overall conversion of 2-oxoglutarate to succinyl-CoA and CO(2). The 2-oxoglutarate dehydrogenase complex is mainly active in the mitochondrion. A fraction of the 2-oxoglutarate dehydrogenase complex also localizes in the nucleus and is required for lysine succinylation of histones: associates with KAT2A on chromatin and provides succinyl-CoA to histone succinyltransferase KAT2A.</text>
</comment>
<evidence type="ECO:0000313" key="21">
    <source>
        <dbReference type="EMBL" id="CAF3794696.1"/>
    </source>
</evidence>
<comment type="caution">
    <text evidence="20">The sequence shown here is derived from an EMBL/GenBank/DDBJ whole genome shotgun (WGS) entry which is preliminary data.</text>
</comment>
<dbReference type="Proteomes" id="UP000663868">
    <property type="component" value="Unassembled WGS sequence"/>
</dbReference>
<dbReference type="NCBIfam" id="TIGR01347">
    <property type="entry name" value="sucB"/>
    <property type="match status" value="1"/>
</dbReference>
<keyword evidence="12" id="KW-0012">Acyltransferase</keyword>
<evidence type="ECO:0000259" key="17">
    <source>
        <dbReference type="PROSITE" id="PS50968"/>
    </source>
</evidence>
<feature type="domain" description="Lipoyl-binding" evidence="17">
    <location>
        <begin position="99"/>
        <end position="173"/>
    </location>
</feature>
<keyword evidence="10" id="KW-0809">Transit peptide</keyword>
<comment type="subcellular location">
    <subcellularLocation>
        <location evidence="2">Mitochondrion</location>
    </subcellularLocation>
</comment>
<feature type="region of interest" description="Disordered" evidence="16">
    <location>
        <begin position="175"/>
        <end position="272"/>
    </location>
</feature>
<evidence type="ECO:0000256" key="10">
    <source>
        <dbReference type="ARBA" id="ARBA00022946"/>
    </source>
</evidence>
<feature type="compositionally biased region" description="Polar residues" evidence="16">
    <location>
        <begin position="230"/>
        <end position="243"/>
    </location>
</feature>
<dbReference type="InterPro" id="IPR011053">
    <property type="entry name" value="Single_hybrid_motif"/>
</dbReference>
<dbReference type="Gene3D" id="3.30.559.10">
    <property type="entry name" value="Chloramphenicol acetyltransferase-like domain"/>
    <property type="match status" value="1"/>
</dbReference>
<dbReference type="EMBL" id="CAJNOE010000022">
    <property type="protein sequence ID" value="CAF0750855.1"/>
    <property type="molecule type" value="Genomic_DNA"/>
</dbReference>
<keyword evidence="9" id="KW-0450">Lipoyl</keyword>
<evidence type="ECO:0000313" key="19">
    <source>
        <dbReference type="EMBL" id="CAF0884797.1"/>
    </source>
</evidence>
<dbReference type="EMBL" id="CAJNON010000056">
    <property type="protein sequence ID" value="CAF0884797.1"/>
    <property type="molecule type" value="Genomic_DNA"/>
</dbReference>
<sequence>MSHIVSLRSASLRALRSNSTAAAAVVAGTKCTAYPHRSSLYQQQYSSSTLSSASTRFVSTENNKFTNRRLSDQTLIDSSNGGVYALTRRLHTSPILFDSVTVSTPSFPESVKDGTIRFLKKVGDKISADETIAEIETDKTNLSVNSPQGGVIEELLVADGDNVTSGAVVAKVNTAGGGVHPQSAKKERAASEKAEAEKAKEESSKKSSDTSGAAPTKTPSVPSTPKGPQRETSTSQISVTPAKQQQQQQQAPSSGGGDPNKISGTRSETRVKMTRMRLRIAERLKEAQNTCAMLTTFNEIDMSNIVEFRKKYADQFLKRHNMKLGFMSAFVKASACALVDNPIVNAVIDGNEIVYRDYVDISVAVAAPKGLVVPVIRNVERMNYAEIERTIGEYGEKAKKGSLAIEDMDGGTFTISNGGVFGSLFGTPIINPPQSAILGMHGIFDRPVAINGKVEIRPMMFVALTYDHRILDGRDAVLFLRKIKQYVEDSRSIFLEL</sequence>
<accession>A0A818IUC0</accession>
<dbReference type="PANTHER" id="PTHR43416:SF5">
    <property type="entry name" value="DIHYDROLIPOYLLYSINE-RESIDUE SUCCINYLTRANSFERASE COMPONENT OF 2-OXOGLUTARATE DEHYDROGENASE COMPLEX, MITOCHONDRIAL"/>
    <property type="match status" value="1"/>
</dbReference>
<evidence type="ECO:0000256" key="11">
    <source>
        <dbReference type="ARBA" id="ARBA00023128"/>
    </source>
</evidence>
<dbReference type="UniPathway" id="UPA00868">
    <property type="reaction ID" value="UER00840"/>
</dbReference>
<dbReference type="InterPro" id="IPR006255">
    <property type="entry name" value="SucB"/>
</dbReference>
<evidence type="ECO:0000313" key="22">
    <source>
        <dbReference type="Proteomes" id="UP000663868"/>
    </source>
</evidence>
<feature type="compositionally biased region" description="Low complexity" evidence="16">
    <location>
        <begin position="215"/>
        <end position="227"/>
    </location>
</feature>
<dbReference type="PROSITE" id="PS00189">
    <property type="entry name" value="LIPOYL"/>
    <property type="match status" value="1"/>
</dbReference>
<dbReference type="Proteomes" id="UP000663860">
    <property type="component" value="Unassembled WGS sequence"/>
</dbReference>
<feature type="compositionally biased region" description="Basic and acidic residues" evidence="16">
    <location>
        <begin position="184"/>
        <end position="208"/>
    </location>
</feature>
<evidence type="ECO:0000256" key="1">
    <source>
        <dbReference type="ARBA" id="ARBA00001938"/>
    </source>
</evidence>
<evidence type="ECO:0000256" key="6">
    <source>
        <dbReference type="ARBA" id="ARBA00020294"/>
    </source>
</evidence>
<dbReference type="PANTHER" id="PTHR43416">
    <property type="entry name" value="DIHYDROLIPOYLLYSINE-RESIDUE SUCCINYLTRANSFERASE COMPONENT OF 2-OXOGLUTARATE DEHYDROGENASE COMPLEX, MITOCHONDRIAL-RELATED"/>
    <property type="match status" value="1"/>
</dbReference>
<evidence type="ECO:0000256" key="14">
    <source>
        <dbReference type="ARBA" id="ARBA00032406"/>
    </source>
</evidence>
<comment type="pathway">
    <text evidence="3">Amino-acid degradation; L-lysine degradation via saccharopine pathway; glutaryl-CoA from L-lysine: step 6/6.</text>
</comment>
<dbReference type="EMBL" id="CAJOAY010001109">
    <property type="protein sequence ID" value="CAF3794696.1"/>
    <property type="molecule type" value="Genomic_DNA"/>
</dbReference>
<dbReference type="PROSITE" id="PS50968">
    <property type="entry name" value="BIOTINYL_LIPOYL"/>
    <property type="match status" value="1"/>
</dbReference>
<dbReference type="EMBL" id="CAJOBB010000045">
    <property type="protein sequence ID" value="CAF3529976.1"/>
    <property type="molecule type" value="Genomic_DNA"/>
</dbReference>
<dbReference type="InterPro" id="IPR001078">
    <property type="entry name" value="2-oxoacid_DH_actylTfrase"/>
</dbReference>
<dbReference type="EC" id="2.3.1.61" evidence="5"/>
<dbReference type="GO" id="GO:0006099">
    <property type="term" value="P:tricarboxylic acid cycle"/>
    <property type="evidence" value="ECO:0007669"/>
    <property type="project" value="UniProtKB-KW"/>
</dbReference>
<evidence type="ECO:0000256" key="2">
    <source>
        <dbReference type="ARBA" id="ARBA00004173"/>
    </source>
</evidence>
<evidence type="ECO:0000256" key="13">
    <source>
        <dbReference type="ARBA" id="ARBA00031331"/>
    </source>
</evidence>
<reference evidence="20" key="1">
    <citation type="submission" date="2021-02" db="EMBL/GenBank/DDBJ databases">
        <authorList>
            <person name="Nowell W R."/>
        </authorList>
    </citation>
    <scope>NUCLEOTIDE SEQUENCE</scope>
</reference>
<comment type="similarity">
    <text evidence="4">Belongs to the 2-oxoacid dehydrogenase family.</text>
</comment>
<evidence type="ECO:0000256" key="16">
    <source>
        <dbReference type="SAM" id="MobiDB-lite"/>
    </source>
</evidence>
<dbReference type="InterPro" id="IPR023213">
    <property type="entry name" value="CAT-like_dom_sf"/>
</dbReference>
<keyword evidence="7" id="KW-0816">Tricarboxylic acid cycle</keyword>
<evidence type="ECO:0000256" key="4">
    <source>
        <dbReference type="ARBA" id="ARBA00007317"/>
    </source>
</evidence>
<evidence type="ECO:0000256" key="5">
    <source>
        <dbReference type="ARBA" id="ARBA00012945"/>
    </source>
</evidence>
<organism evidence="20 22">
    <name type="scientific">Adineta steineri</name>
    <dbReference type="NCBI Taxonomy" id="433720"/>
    <lineage>
        <taxon>Eukaryota</taxon>
        <taxon>Metazoa</taxon>
        <taxon>Spiralia</taxon>
        <taxon>Gnathifera</taxon>
        <taxon>Rotifera</taxon>
        <taxon>Eurotatoria</taxon>
        <taxon>Bdelloidea</taxon>
        <taxon>Adinetida</taxon>
        <taxon>Adinetidae</taxon>
        <taxon>Adineta</taxon>
    </lineage>
</organism>
<evidence type="ECO:0000256" key="12">
    <source>
        <dbReference type="ARBA" id="ARBA00023315"/>
    </source>
</evidence>
<proteinExistence type="inferred from homology"/>
<evidence type="ECO:0000313" key="18">
    <source>
        <dbReference type="EMBL" id="CAF0750855.1"/>
    </source>
</evidence>
<dbReference type="GO" id="GO:0005739">
    <property type="term" value="C:mitochondrion"/>
    <property type="evidence" value="ECO:0007669"/>
    <property type="project" value="UniProtKB-SubCell"/>
</dbReference>
<evidence type="ECO:0000256" key="15">
    <source>
        <dbReference type="ARBA" id="ARBA00046046"/>
    </source>
</evidence>
<dbReference type="GO" id="GO:0045252">
    <property type="term" value="C:oxoglutarate dehydrogenase complex"/>
    <property type="evidence" value="ECO:0007669"/>
    <property type="project" value="InterPro"/>
</dbReference>
<dbReference type="FunFam" id="3.30.559.10:FF:000006">
    <property type="entry name" value="Dihydrolipoyllysine-residue succinyltransferase component of 2-oxoglutarate dehydrogenase complex, mitochondrial"/>
    <property type="match status" value="1"/>
</dbReference>
<evidence type="ECO:0000256" key="8">
    <source>
        <dbReference type="ARBA" id="ARBA00022679"/>
    </source>
</evidence>
<dbReference type="NCBIfam" id="NF004309">
    <property type="entry name" value="PRK05704.1"/>
    <property type="match status" value="1"/>
</dbReference>
<evidence type="ECO:0000313" key="20">
    <source>
        <dbReference type="EMBL" id="CAF3529976.1"/>
    </source>
</evidence>
<dbReference type="InterPro" id="IPR050537">
    <property type="entry name" value="2-oxoacid_dehydrogenase"/>
</dbReference>
<dbReference type="AlphaFoldDB" id="A0A818IUC0"/>
<dbReference type="InterPro" id="IPR000089">
    <property type="entry name" value="Biotin_lipoyl"/>
</dbReference>
<evidence type="ECO:0000256" key="7">
    <source>
        <dbReference type="ARBA" id="ARBA00022532"/>
    </source>
</evidence>
<dbReference type="SUPFAM" id="SSF51230">
    <property type="entry name" value="Single hybrid motif"/>
    <property type="match status" value="1"/>
</dbReference>
<dbReference type="InterPro" id="IPR003016">
    <property type="entry name" value="2-oxoA_DH_lipoyl-BS"/>
</dbReference>
<dbReference type="GO" id="GO:0033512">
    <property type="term" value="P:L-lysine catabolic process to acetyl-CoA via saccharopine"/>
    <property type="evidence" value="ECO:0007669"/>
    <property type="project" value="UniProtKB-UniPathway"/>
</dbReference>
<dbReference type="GO" id="GO:0004149">
    <property type="term" value="F:dihydrolipoyllysine-residue succinyltransferase activity"/>
    <property type="evidence" value="ECO:0007669"/>
    <property type="project" value="UniProtKB-EC"/>
</dbReference>
<dbReference type="CDD" id="cd06849">
    <property type="entry name" value="lipoyl_domain"/>
    <property type="match status" value="1"/>
</dbReference>
<dbReference type="Gene3D" id="2.40.50.100">
    <property type="match status" value="1"/>
</dbReference>
<gene>
    <name evidence="18" type="ORF">IZO911_LOCUS4134</name>
    <name evidence="20" type="ORF">KXQ929_LOCUS1619</name>
    <name evidence="21" type="ORF">OKA104_LOCUS18121</name>
    <name evidence="19" type="ORF">VCS650_LOCUS8450</name>
</gene>
<evidence type="ECO:0000256" key="9">
    <source>
        <dbReference type="ARBA" id="ARBA00022823"/>
    </source>
</evidence>
<comment type="cofactor">
    <cofactor evidence="1">
        <name>(R)-lipoate</name>
        <dbReference type="ChEBI" id="CHEBI:83088"/>
    </cofactor>
</comment>